<keyword evidence="2" id="KW-1185">Reference proteome</keyword>
<comment type="caution">
    <text evidence="1">The sequence shown here is derived from an EMBL/GenBank/DDBJ whole genome shotgun (WGS) entry which is preliminary data.</text>
</comment>
<dbReference type="EMBL" id="JMCB01000003">
    <property type="protein sequence ID" value="KFE70109.1"/>
    <property type="molecule type" value="Genomic_DNA"/>
</dbReference>
<dbReference type="Proteomes" id="UP000028725">
    <property type="component" value="Unassembled WGS sequence"/>
</dbReference>
<keyword evidence="1" id="KW-0449">Lipoprotein</keyword>
<dbReference type="STRING" id="394096.DB31_5151"/>
<protein>
    <submittedName>
        <fullName evidence="1">Putative lipoprotein</fullName>
    </submittedName>
</protein>
<proteinExistence type="predicted"/>
<evidence type="ECO:0000313" key="1">
    <source>
        <dbReference type="EMBL" id="KFE70109.1"/>
    </source>
</evidence>
<organism evidence="1 2">
    <name type="scientific">Hyalangium minutum</name>
    <dbReference type="NCBI Taxonomy" id="394096"/>
    <lineage>
        <taxon>Bacteria</taxon>
        <taxon>Pseudomonadati</taxon>
        <taxon>Myxococcota</taxon>
        <taxon>Myxococcia</taxon>
        <taxon>Myxococcales</taxon>
        <taxon>Cystobacterineae</taxon>
        <taxon>Archangiaceae</taxon>
        <taxon>Hyalangium</taxon>
    </lineage>
</organism>
<accession>A0A085WQZ6</accession>
<dbReference type="AlphaFoldDB" id="A0A085WQZ6"/>
<evidence type="ECO:0000313" key="2">
    <source>
        <dbReference type="Proteomes" id="UP000028725"/>
    </source>
</evidence>
<gene>
    <name evidence="1" type="ORF">DB31_5151</name>
</gene>
<name>A0A085WQZ6_9BACT</name>
<reference evidence="1 2" key="1">
    <citation type="submission" date="2014-04" db="EMBL/GenBank/DDBJ databases">
        <title>Genome assembly of Hyalangium minutum DSM 14724.</title>
        <authorList>
            <person name="Sharma G."/>
            <person name="Subramanian S."/>
        </authorList>
    </citation>
    <scope>NUCLEOTIDE SEQUENCE [LARGE SCALE GENOMIC DNA]</scope>
    <source>
        <strain evidence="1 2">DSM 14724</strain>
    </source>
</reference>
<sequence length="102" mass="11264">MFPDSYENAVRLDGPSMAALEVARNEFMPPGVKAVAHDEQMAKCLLRRDIYDVSVLKVNDNLFFVSFSPDFAKCQIDTTGFLLFDAGAIYAIDGKGRVLAVQ</sequence>